<dbReference type="GO" id="GO:0046872">
    <property type="term" value="F:metal ion binding"/>
    <property type="evidence" value="ECO:0007669"/>
    <property type="project" value="UniProtKB-KW"/>
</dbReference>
<accession>A0A8T0FMR2</accession>
<keyword evidence="7" id="KW-0732">Signal</keyword>
<feature type="chain" id="PRO_5035904655" evidence="7">
    <location>
        <begin position="20"/>
        <end position="611"/>
    </location>
</feature>
<dbReference type="AlphaFoldDB" id="A0A8T0FMR2"/>
<protein>
    <submittedName>
        <fullName evidence="9">Arylsulfatase B like protein</fullName>
    </submittedName>
</protein>
<organism evidence="9 10">
    <name type="scientific">Argiope bruennichi</name>
    <name type="common">Wasp spider</name>
    <name type="synonym">Aranea bruennichi</name>
    <dbReference type="NCBI Taxonomy" id="94029"/>
    <lineage>
        <taxon>Eukaryota</taxon>
        <taxon>Metazoa</taxon>
        <taxon>Ecdysozoa</taxon>
        <taxon>Arthropoda</taxon>
        <taxon>Chelicerata</taxon>
        <taxon>Arachnida</taxon>
        <taxon>Araneae</taxon>
        <taxon>Araneomorphae</taxon>
        <taxon>Entelegynae</taxon>
        <taxon>Araneoidea</taxon>
        <taxon>Araneidae</taxon>
        <taxon>Argiope</taxon>
    </lineage>
</organism>
<evidence type="ECO:0000313" key="9">
    <source>
        <dbReference type="EMBL" id="KAF8791802.1"/>
    </source>
</evidence>
<proteinExistence type="inferred from homology"/>
<keyword evidence="5" id="KW-0106">Calcium</keyword>
<keyword evidence="3" id="KW-0479">Metal-binding</keyword>
<dbReference type="Gene3D" id="3.40.720.10">
    <property type="entry name" value="Alkaline Phosphatase, subunit A"/>
    <property type="match status" value="1"/>
</dbReference>
<keyword evidence="4" id="KW-0378">Hydrolase</keyword>
<comment type="similarity">
    <text evidence="2">Belongs to the sulfatase family.</text>
</comment>
<dbReference type="PANTHER" id="PTHR10342:SF264">
    <property type="entry name" value="MIP05773P-RELATED"/>
    <property type="match status" value="1"/>
</dbReference>
<name>A0A8T0FMR2_ARGBR</name>
<comment type="caution">
    <text evidence="9">The sequence shown here is derived from an EMBL/GenBank/DDBJ whole genome shotgun (WGS) entry which is preliminary data.</text>
</comment>
<evidence type="ECO:0000256" key="7">
    <source>
        <dbReference type="SAM" id="SignalP"/>
    </source>
</evidence>
<sequence>MRTFLQISILLLKIIFLQGYELWRPPNIILIYADDLGMNDISLRGSPQIPTPNIDALGLNGLVLDNYYGEWVCTPSRGALFTGKYPIRLGLQHSYIHVGEASGLPLREIILPQHLQKLGYRTHMIGKWHLGYHTKEFTPTYRGFDSFLGYLNGNIDYYDHTIYEKTNLSANPFFQEFFGLDFQMGNDILKGQQGKYATHLFTETAEQIIYDHDTSKPLFMYLSHLAAHAGNLFKPQQAPPEVICKFKYIKDLNRRIHAAVVSVLDDGVGSVFRALHQKDMLKNSIVLFVSDNGGEVDPKKGGYGSNYPLRGNKATPWEGGLRLPAIIWSPLLNLKKPRIAKQLMHVSDWLPTLYRLQNRWRPQTKPSDPEGDPMCHNFLVVPWLDPDYYIKCDFAEGRADPRDLGPIDGFDMWDSLLEDSPSPRTTLLQNLDPIDGTSALRMKDLKVVNGTAVDGLNFWYGPSGYEGSNGPATFEWVFKEGSVVANVLREMGMWIAANPRDTYERLRIKCQKPPPQSAFSDCQADKYPCLFNITDDPCEYKNIANQHPEILANMMDIINQYKAESMEPQTKLSDPEGDPMCHNFLVVPWLDPDYYIKCDFAEGSTIQKESH</sequence>
<dbReference type="InterPro" id="IPR047115">
    <property type="entry name" value="ARSB"/>
</dbReference>
<feature type="domain" description="Sulfatase N-terminal" evidence="8">
    <location>
        <begin position="26"/>
        <end position="356"/>
    </location>
</feature>
<evidence type="ECO:0000256" key="4">
    <source>
        <dbReference type="ARBA" id="ARBA00022801"/>
    </source>
</evidence>
<feature type="signal peptide" evidence="7">
    <location>
        <begin position="1"/>
        <end position="19"/>
    </location>
</feature>
<reference evidence="9" key="1">
    <citation type="journal article" date="2020" name="bioRxiv">
        <title>Chromosome-level reference genome of the European wasp spider Argiope bruennichi: a resource for studies on range expansion and evolutionary adaptation.</title>
        <authorList>
            <person name="Sheffer M.M."/>
            <person name="Hoppe A."/>
            <person name="Krehenwinkel H."/>
            <person name="Uhl G."/>
            <person name="Kuss A.W."/>
            <person name="Jensen L."/>
            <person name="Jensen C."/>
            <person name="Gillespie R.G."/>
            <person name="Hoff K.J."/>
            <person name="Prost S."/>
        </authorList>
    </citation>
    <scope>NUCLEOTIDE SEQUENCE</scope>
</reference>
<keyword evidence="6" id="KW-0325">Glycoprotein</keyword>
<evidence type="ECO:0000256" key="3">
    <source>
        <dbReference type="ARBA" id="ARBA00022723"/>
    </source>
</evidence>
<dbReference type="Gene3D" id="3.30.1120.10">
    <property type="match status" value="1"/>
</dbReference>
<dbReference type="EMBL" id="JABXBU010000003">
    <property type="protein sequence ID" value="KAF8791802.1"/>
    <property type="molecule type" value="Genomic_DNA"/>
</dbReference>
<dbReference type="SUPFAM" id="SSF53649">
    <property type="entry name" value="Alkaline phosphatase-like"/>
    <property type="match status" value="1"/>
</dbReference>
<evidence type="ECO:0000259" key="8">
    <source>
        <dbReference type="Pfam" id="PF00884"/>
    </source>
</evidence>
<evidence type="ECO:0000313" key="10">
    <source>
        <dbReference type="Proteomes" id="UP000807504"/>
    </source>
</evidence>
<dbReference type="InterPro" id="IPR000917">
    <property type="entry name" value="Sulfatase_N"/>
</dbReference>
<dbReference type="GO" id="GO:0008484">
    <property type="term" value="F:sulfuric ester hydrolase activity"/>
    <property type="evidence" value="ECO:0007669"/>
    <property type="project" value="InterPro"/>
</dbReference>
<comment type="cofactor">
    <cofactor evidence="1">
        <name>Ca(2+)</name>
        <dbReference type="ChEBI" id="CHEBI:29108"/>
    </cofactor>
</comment>
<dbReference type="PROSITE" id="PS00149">
    <property type="entry name" value="SULFATASE_2"/>
    <property type="match status" value="1"/>
</dbReference>
<evidence type="ECO:0000256" key="2">
    <source>
        <dbReference type="ARBA" id="ARBA00008779"/>
    </source>
</evidence>
<dbReference type="CDD" id="cd16029">
    <property type="entry name" value="4-S"/>
    <property type="match status" value="1"/>
</dbReference>
<dbReference type="Proteomes" id="UP000807504">
    <property type="component" value="Unassembled WGS sequence"/>
</dbReference>
<evidence type="ECO:0000256" key="5">
    <source>
        <dbReference type="ARBA" id="ARBA00022837"/>
    </source>
</evidence>
<evidence type="ECO:0000256" key="6">
    <source>
        <dbReference type="ARBA" id="ARBA00023180"/>
    </source>
</evidence>
<reference evidence="9" key="2">
    <citation type="submission" date="2020-06" db="EMBL/GenBank/DDBJ databases">
        <authorList>
            <person name="Sheffer M."/>
        </authorList>
    </citation>
    <scope>NUCLEOTIDE SEQUENCE</scope>
</reference>
<dbReference type="InterPro" id="IPR024607">
    <property type="entry name" value="Sulfatase_CS"/>
</dbReference>
<dbReference type="PANTHER" id="PTHR10342">
    <property type="entry name" value="ARYLSULFATASE"/>
    <property type="match status" value="1"/>
</dbReference>
<dbReference type="Pfam" id="PF00884">
    <property type="entry name" value="Sulfatase"/>
    <property type="match status" value="1"/>
</dbReference>
<gene>
    <name evidence="9" type="ORF">HNY73_003482</name>
</gene>
<evidence type="ECO:0000256" key="1">
    <source>
        <dbReference type="ARBA" id="ARBA00001913"/>
    </source>
</evidence>
<keyword evidence="10" id="KW-1185">Reference proteome</keyword>
<dbReference type="InterPro" id="IPR017850">
    <property type="entry name" value="Alkaline_phosphatase_core_sf"/>
</dbReference>